<evidence type="ECO:0000256" key="2">
    <source>
        <dbReference type="ARBA" id="ARBA00022801"/>
    </source>
</evidence>
<keyword evidence="3" id="KW-0408">Iron</keyword>
<dbReference type="PATRIC" id="fig|1317118.6.peg.1611"/>
<evidence type="ECO:0000256" key="1">
    <source>
        <dbReference type="ARBA" id="ARBA00022723"/>
    </source>
</evidence>
<evidence type="ECO:0000259" key="5">
    <source>
        <dbReference type="Pfam" id="PF00149"/>
    </source>
</evidence>
<dbReference type="PANTHER" id="PTHR42988">
    <property type="entry name" value="PHOSPHOHYDROLASE"/>
    <property type="match status" value="1"/>
</dbReference>
<name>W4HK34_9RHOB</name>
<keyword evidence="7" id="KW-1185">Reference proteome</keyword>
<evidence type="ECO:0000256" key="4">
    <source>
        <dbReference type="ARBA" id="ARBA00025742"/>
    </source>
</evidence>
<dbReference type="CDD" id="cd07400">
    <property type="entry name" value="MPP_1"/>
    <property type="match status" value="1"/>
</dbReference>
<sequence>MTGRIAHLSDLHFGRDRPELVAPLIDVLNGADLDLVVVSGDLTQRARRAQFRSARAFLDQLEPPVLAVPGNHDTPLDNLAVRLLKPWSRFRRYVSRDLEPVHQGEGYVVAGMNTADPHAWQRGRIREASLLKAGRRLDDARKAGDFGVIAMHHPPEHGPDVEKRPMRGAETGLRTLADRGADIVLCGHLHTWRAAPLAASAGLLLVQAGTGLSTRIRGEPNDFNVLTLGPPRAVIERYGARAEDDRYSVLSRTIFEKREGRWSTCR</sequence>
<dbReference type="STRING" id="1379903.ATO8_07771"/>
<evidence type="ECO:0000313" key="6">
    <source>
        <dbReference type="EMBL" id="ETW13092.1"/>
    </source>
</evidence>
<keyword evidence="1" id="KW-0479">Metal-binding</keyword>
<dbReference type="InterPro" id="IPR050884">
    <property type="entry name" value="CNP_phosphodiesterase-III"/>
</dbReference>
<evidence type="ECO:0000256" key="3">
    <source>
        <dbReference type="ARBA" id="ARBA00023004"/>
    </source>
</evidence>
<evidence type="ECO:0000313" key="7">
    <source>
        <dbReference type="Proteomes" id="UP000019063"/>
    </source>
</evidence>
<dbReference type="PANTHER" id="PTHR42988:SF2">
    <property type="entry name" value="CYCLIC NUCLEOTIDE PHOSPHODIESTERASE CBUA0032-RELATED"/>
    <property type="match status" value="1"/>
</dbReference>
<dbReference type="GO" id="GO:0046872">
    <property type="term" value="F:metal ion binding"/>
    <property type="evidence" value="ECO:0007669"/>
    <property type="project" value="UniProtKB-KW"/>
</dbReference>
<dbReference type="EMBL" id="AQQW01000004">
    <property type="protein sequence ID" value="ETW13092.1"/>
    <property type="molecule type" value="Genomic_DNA"/>
</dbReference>
<dbReference type="AlphaFoldDB" id="W4HK34"/>
<keyword evidence="2" id="KW-0378">Hydrolase</keyword>
<feature type="domain" description="Calcineurin-like phosphoesterase" evidence="5">
    <location>
        <begin position="4"/>
        <end position="191"/>
    </location>
</feature>
<dbReference type="SUPFAM" id="SSF56300">
    <property type="entry name" value="Metallo-dependent phosphatases"/>
    <property type="match status" value="1"/>
</dbReference>
<dbReference type="Pfam" id="PF00149">
    <property type="entry name" value="Metallophos"/>
    <property type="match status" value="1"/>
</dbReference>
<comment type="caution">
    <text evidence="6">The sequence shown here is derived from an EMBL/GenBank/DDBJ whole genome shotgun (WGS) entry which is preliminary data.</text>
</comment>
<organism evidence="6 7">
    <name type="scientific">Roseivivax marinus</name>
    <dbReference type="NCBI Taxonomy" id="1379903"/>
    <lineage>
        <taxon>Bacteria</taxon>
        <taxon>Pseudomonadati</taxon>
        <taxon>Pseudomonadota</taxon>
        <taxon>Alphaproteobacteria</taxon>
        <taxon>Rhodobacterales</taxon>
        <taxon>Roseobacteraceae</taxon>
        <taxon>Roseivivax</taxon>
    </lineage>
</organism>
<dbReference type="eggNOG" id="COG1409">
    <property type="taxonomic scope" value="Bacteria"/>
</dbReference>
<dbReference type="InterPro" id="IPR004843">
    <property type="entry name" value="Calcineurin-like_PHP"/>
</dbReference>
<dbReference type="GO" id="GO:0016787">
    <property type="term" value="F:hydrolase activity"/>
    <property type="evidence" value="ECO:0007669"/>
    <property type="project" value="UniProtKB-KW"/>
</dbReference>
<proteinExistence type="inferred from homology"/>
<dbReference type="Gene3D" id="3.60.21.10">
    <property type="match status" value="1"/>
</dbReference>
<dbReference type="Proteomes" id="UP000019063">
    <property type="component" value="Unassembled WGS sequence"/>
</dbReference>
<comment type="similarity">
    <text evidence="4">Belongs to the cyclic nucleotide phosphodiesterase class-III family.</text>
</comment>
<dbReference type="InterPro" id="IPR029052">
    <property type="entry name" value="Metallo-depent_PP-like"/>
</dbReference>
<gene>
    <name evidence="6" type="ORF">ATO8_07771</name>
</gene>
<accession>W4HK34</accession>
<reference evidence="6 7" key="1">
    <citation type="journal article" date="2014" name="Antonie Van Leeuwenhoek">
        <title>Roseivivax atlanticus sp. nov., isolated from surface seawater of the Atlantic Ocean.</title>
        <authorList>
            <person name="Li G."/>
            <person name="Lai Q."/>
            <person name="Liu X."/>
            <person name="Sun F."/>
            <person name="Shao Z."/>
        </authorList>
    </citation>
    <scope>NUCLEOTIDE SEQUENCE [LARGE SCALE GENOMIC DNA]</scope>
    <source>
        <strain evidence="6 7">22II-s10s</strain>
    </source>
</reference>
<protein>
    <submittedName>
        <fullName evidence="6">Metallophosphoesterase</fullName>
    </submittedName>
</protein>
<dbReference type="RefSeq" id="WP_043843531.1">
    <property type="nucleotide sequence ID" value="NZ_AQQW01000004.1"/>
</dbReference>